<evidence type="ECO:0000256" key="14">
    <source>
        <dbReference type="ARBA" id="ARBA00052079"/>
    </source>
</evidence>
<evidence type="ECO:0000256" key="4">
    <source>
        <dbReference type="ARBA" id="ARBA00022659"/>
    </source>
</evidence>
<keyword evidence="5 15" id="KW-0645">Protease</keyword>
<comment type="domain">
    <text evidence="16">The clip domain consists of 35-55 residues which are 'knitted' together usually by 3 conserved disulfide bonds forming a clip-like compact structure.</text>
</comment>
<evidence type="ECO:0000256" key="11">
    <source>
        <dbReference type="ARBA" id="ARBA00023157"/>
    </source>
</evidence>
<evidence type="ECO:0000256" key="15">
    <source>
        <dbReference type="RuleBase" id="RU363034"/>
    </source>
</evidence>
<evidence type="ECO:0000256" key="3">
    <source>
        <dbReference type="ARBA" id="ARBA00022588"/>
    </source>
</evidence>
<evidence type="ECO:0000313" key="20">
    <source>
        <dbReference type="Proteomes" id="UP000075880"/>
    </source>
</evidence>
<evidence type="ECO:0000313" key="19">
    <source>
        <dbReference type="EnsemblMetazoa" id="ENSAATROPP002119"/>
    </source>
</evidence>
<evidence type="ECO:0000256" key="5">
    <source>
        <dbReference type="ARBA" id="ARBA00022670"/>
    </source>
</evidence>
<dbReference type="AlphaFoldDB" id="A0AAG5CUC9"/>
<dbReference type="EnsemblMetazoa" id="ENSAATROPT002207">
    <property type="protein sequence ID" value="ENSAATROPP002119"/>
    <property type="gene ID" value="ENSAATROPG001731"/>
</dbReference>
<evidence type="ECO:0000256" key="2">
    <source>
        <dbReference type="ARBA" id="ARBA00022525"/>
    </source>
</evidence>
<dbReference type="InterPro" id="IPR001314">
    <property type="entry name" value="Peptidase_S1A"/>
</dbReference>
<dbReference type="SMART" id="SM00020">
    <property type="entry name" value="Tryp_SPc"/>
    <property type="match status" value="1"/>
</dbReference>
<protein>
    <recommendedName>
        <fullName evidence="16">CLIP domain-containing serine protease</fullName>
        <ecNumber evidence="15">3.4.21.-</ecNumber>
    </recommendedName>
</protein>
<dbReference type="CDD" id="cd00190">
    <property type="entry name" value="Tryp_SPc"/>
    <property type="match status" value="1"/>
</dbReference>
<evidence type="ECO:0000256" key="7">
    <source>
        <dbReference type="ARBA" id="ARBA00022801"/>
    </source>
</evidence>
<evidence type="ECO:0000256" key="13">
    <source>
        <dbReference type="ARBA" id="ARBA00024195"/>
    </source>
</evidence>
<feature type="chain" id="PRO_5042316721" description="CLIP domain-containing serine protease" evidence="16">
    <location>
        <begin position="28"/>
        <end position="364"/>
    </location>
</feature>
<feature type="domain" description="Clip" evidence="18">
    <location>
        <begin position="33"/>
        <end position="86"/>
    </location>
</feature>
<dbReference type="Gene3D" id="2.40.10.10">
    <property type="entry name" value="Trypsin-like serine proteases"/>
    <property type="match status" value="2"/>
</dbReference>
<dbReference type="PRINTS" id="PR00722">
    <property type="entry name" value="CHYMOTRYPSIN"/>
</dbReference>
<keyword evidence="12" id="KW-0325">Glycoprotein</keyword>
<proteinExistence type="inferred from homology"/>
<dbReference type="InterPro" id="IPR022700">
    <property type="entry name" value="CLIP"/>
</dbReference>
<dbReference type="GO" id="GO:0005576">
    <property type="term" value="C:extracellular region"/>
    <property type="evidence" value="ECO:0007669"/>
    <property type="project" value="UniProtKB-SubCell"/>
</dbReference>
<dbReference type="InterPro" id="IPR001254">
    <property type="entry name" value="Trypsin_dom"/>
</dbReference>
<evidence type="ECO:0000256" key="9">
    <source>
        <dbReference type="ARBA" id="ARBA00022825"/>
    </source>
</evidence>
<keyword evidence="4" id="KW-0768">Sushi</keyword>
<keyword evidence="9 15" id="KW-0720">Serine protease</keyword>
<dbReference type="Pfam" id="PF12032">
    <property type="entry name" value="CLIP"/>
    <property type="match status" value="1"/>
</dbReference>
<keyword evidence="10" id="KW-0391">Immunity</keyword>
<comment type="similarity">
    <text evidence="13 16">Belongs to the peptidase S1 family. CLIP subfamily.</text>
</comment>
<dbReference type="GO" id="GO:0004252">
    <property type="term" value="F:serine-type endopeptidase activity"/>
    <property type="evidence" value="ECO:0007669"/>
    <property type="project" value="UniProtKB-UniRule"/>
</dbReference>
<keyword evidence="7 15" id="KW-0378">Hydrolase</keyword>
<dbReference type="GO" id="GO:0042381">
    <property type="term" value="P:hemolymph coagulation"/>
    <property type="evidence" value="ECO:0007669"/>
    <property type="project" value="UniProtKB-KW"/>
</dbReference>
<name>A0AAG5CUC9_ANOAO</name>
<dbReference type="InterPro" id="IPR033116">
    <property type="entry name" value="TRYPSIN_SER"/>
</dbReference>
<dbReference type="InterPro" id="IPR051487">
    <property type="entry name" value="Ser/Thr_Proteases_Immune/Dev"/>
</dbReference>
<accession>A0AAG5CUC9</accession>
<evidence type="ECO:0000256" key="1">
    <source>
        <dbReference type="ARBA" id="ARBA00004613"/>
    </source>
</evidence>
<dbReference type="PROSITE" id="PS00134">
    <property type="entry name" value="TRYPSIN_HIS"/>
    <property type="match status" value="1"/>
</dbReference>
<keyword evidence="6 16" id="KW-0732">Signal</keyword>
<dbReference type="InterPro" id="IPR018114">
    <property type="entry name" value="TRYPSIN_HIS"/>
</dbReference>
<dbReference type="EC" id="3.4.21.-" evidence="15"/>
<dbReference type="SMART" id="SM00680">
    <property type="entry name" value="CLIP"/>
    <property type="match status" value="1"/>
</dbReference>
<organism evidence="19 20">
    <name type="scientific">Anopheles atroparvus</name>
    <name type="common">European mosquito</name>
    <dbReference type="NCBI Taxonomy" id="41427"/>
    <lineage>
        <taxon>Eukaryota</taxon>
        <taxon>Metazoa</taxon>
        <taxon>Ecdysozoa</taxon>
        <taxon>Arthropoda</taxon>
        <taxon>Hexapoda</taxon>
        <taxon>Insecta</taxon>
        <taxon>Pterygota</taxon>
        <taxon>Neoptera</taxon>
        <taxon>Endopterygota</taxon>
        <taxon>Diptera</taxon>
        <taxon>Nematocera</taxon>
        <taxon>Culicoidea</taxon>
        <taxon>Culicidae</taxon>
        <taxon>Anophelinae</taxon>
        <taxon>Anopheles</taxon>
    </lineage>
</organism>
<keyword evidence="20" id="KW-1185">Reference proteome</keyword>
<dbReference type="PROSITE" id="PS50240">
    <property type="entry name" value="TRYPSIN_DOM"/>
    <property type="match status" value="1"/>
</dbReference>
<dbReference type="InterPro" id="IPR043504">
    <property type="entry name" value="Peptidase_S1_PA_chymotrypsin"/>
</dbReference>
<dbReference type="FunFam" id="2.40.10.10:FF:000120">
    <property type="entry name" value="Putative serine protease"/>
    <property type="match status" value="1"/>
</dbReference>
<dbReference type="InterPro" id="IPR009003">
    <property type="entry name" value="Peptidase_S1_PA"/>
</dbReference>
<feature type="domain" description="Peptidase S1" evidence="17">
    <location>
        <begin position="109"/>
        <end position="364"/>
    </location>
</feature>
<dbReference type="Proteomes" id="UP000075880">
    <property type="component" value="Unassembled WGS sequence"/>
</dbReference>
<dbReference type="SUPFAM" id="SSF50494">
    <property type="entry name" value="Trypsin-like serine proteases"/>
    <property type="match status" value="1"/>
</dbReference>
<comment type="catalytic activity">
    <reaction evidence="14">
        <text>Selective cleavage of 103-Arg-|-Ser-104 and 124-Ile-|-Ile-125 bonds in Limulus clotting factor B to form activated factor B. Cleavage of -Pro-Arg-|-Xaa- bonds in synthetic substrates.</text>
        <dbReference type="EC" id="3.4.21.84"/>
    </reaction>
</comment>
<comment type="subcellular location">
    <subcellularLocation>
        <location evidence="1 16">Secreted</location>
    </subcellularLocation>
</comment>
<sequence length="364" mass="40269">MVSFTSEYGWALLLIGLLASNDLAVSALEHGDNCVNPVGQPGKCILFRDCKPLVEIYKKLSLTPAEESLLRGSRCGTVQYKALVCCAVESQRPTLPVPPACGLQLTDRIVGGEETERQEFPWTALIEYKKADDSFGFHCGGSIINERYVVTAAHCVSNLPRGWQVRRVRLGEWDLSTEPDCDQIDRKECNDSPIDMDIEEIIKHTRYDSRDSSKANDIALIRFARDVAYTDTIRPICLPVSEAIRKMNHEGVPTFAAGWGKTEWESHSEKKLKVNLTINSLEECSPVYRRSGIILKPTHLCAGGQRGKDTCLGDSGGPLMRQFAGAWYLLGVVSFGSSKCGASGVSGVYVKVVEYTDWIQENLK</sequence>
<evidence type="ECO:0000259" key="17">
    <source>
        <dbReference type="PROSITE" id="PS50240"/>
    </source>
</evidence>
<evidence type="ECO:0000256" key="12">
    <source>
        <dbReference type="ARBA" id="ARBA00023180"/>
    </source>
</evidence>
<keyword evidence="2 16" id="KW-0964">Secreted</keyword>
<keyword evidence="11" id="KW-1015">Disulfide bond</keyword>
<dbReference type="PANTHER" id="PTHR24256">
    <property type="entry name" value="TRYPTASE-RELATED"/>
    <property type="match status" value="1"/>
</dbReference>
<keyword evidence="8" id="KW-0353">Hemolymph clotting</keyword>
<dbReference type="GO" id="GO:0006508">
    <property type="term" value="P:proteolysis"/>
    <property type="evidence" value="ECO:0007669"/>
    <property type="project" value="UniProtKB-KW"/>
</dbReference>
<evidence type="ECO:0000256" key="6">
    <source>
        <dbReference type="ARBA" id="ARBA00022729"/>
    </source>
</evidence>
<dbReference type="PROSITE" id="PS00135">
    <property type="entry name" value="TRYPSIN_SER"/>
    <property type="match status" value="1"/>
</dbReference>
<dbReference type="Pfam" id="PF00089">
    <property type="entry name" value="Trypsin"/>
    <property type="match status" value="1"/>
</dbReference>
<reference evidence="19" key="1">
    <citation type="submission" date="2024-04" db="UniProtKB">
        <authorList>
            <consortium name="EnsemblMetazoa"/>
        </authorList>
    </citation>
    <scope>IDENTIFICATION</scope>
    <source>
        <strain evidence="19">EBRO</strain>
    </source>
</reference>
<evidence type="ECO:0000259" key="18">
    <source>
        <dbReference type="PROSITE" id="PS51888"/>
    </source>
</evidence>
<dbReference type="PROSITE" id="PS51888">
    <property type="entry name" value="CLIP"/>
    <property type="match status" value="1"/>
</dbReference>
<evidence type="ECO:0000256" key="10">
    <source>
        <dbReference type="ARBA" id="ARBA00022859"/>
    </source>
</evidence>
<evidence type="ECO:0000256" key="16">
    <source>
        <dbReference type="RuleBase" id="RU366078"/>
    </source>
</evidence>
<evidence type="ECO:0000256" key="8">
    <source>
        <dbReference type="ARBA" id="ARBA00022820"/>
    </source>
</evidence>
<feature type="signal peptide" evidence="16">
    <location>
        <begin position="1"/>
        <end position="27"/>
    </location>
</feature>
<dbReference type="InterPro" id="IPR038565">
    <property type="entry name" value="CLIP_sf"/>
</dbReference>
<dbReference type="Gene3D" id="3.30.1640.30">
    <property type="match status" value="1"/>
</dbReference>
<keyword evidence="3" id="KW-0399">Innate immunity</keyword>